<evidence type="ECO:0000313" key="1">
    <source>
        <dbReference type="EMBL" id="XCM35967.1"/>
    </source>
</evidence>
<organism evidence="1">
    <name type="scientific">Planktothricoides raciborskii GIHE-MW2</name>
    <dbReference type="NCBI Taxonomy" id="2792601"/>
    <lineage>
        <taxon>Bacteria</taxon>
        <taxon>Bacillati</taxon>
        <taxon>Cyanobacteriota</taxon>
        <taxon>Cyanophyceae</taxon>
        <taxon>Oscillatoriophycideae</taxon>
        <taxon>Oscillatoriales</taxon>
        <taxon>Oscillatoriaceae</taxon>
        <taxon>Planktothricoides</taxon>
    </lineage>
</organism>
<dbReference type="RefSeq" id="WP_354635034.1">
    <property type="nucleotide sequence ID" value="NZ_CP159837.1"/>
</dbReference>
<dbReference type="Pfam" id="PF08865">
    <property type="entry name" value="DUF1830"/>
    <property type="match status" value="1"/>
</dbReference>
<proteinExistence type="predicted"/>
<name>A0AAU8JB59_9CYAN</name>
<gene>
    <name evidence="1" type="ORF">ABWT76_004685</name>
</gene>
<sequence length="92" mass="10807">MEIRFPAQQLEILCYYFNESSEKQILKLHKNSQAIEVALPPKQGILFEAMPDALLKIYRSIFSGREIVDAIRCKALHVCEKKPDYQTMQWMM</sequence>
<dbReference type="EMBL" id="CP159837">
    <property type="protein sequence ID" value="XCM35967.1"/>
    <property type="molecule type" value="Genomic_DNA"/>
</dbReference>
<reference evidence="1" key="1">
    <citation type="submission" date="2024-07" db="EMBL/GenBank/DDBJ databases">
        <authorList>
            <person name="Kim Y.J."/>
            <person name="Jeong J.Y."/>
        </authorList>
    </citation>
    <scope>NUCLEOTIDE SEQUENCE</scope>
    <source>
        <strain evidence="1">GIHE-MW2</strain>
    </source>
</reference>
<accession>A0AAU8JB59</accession>
<dbReference type="InterPro" id="IPR014964">
    <property type="entry name" value="DUF1830"/>
</dbReference>
<dbReference type="AlphaFoldDB" id="A0AAU8JB59"/>
<protein>
    <submittedName>
        <fullName evidence="1">DUF1830 domain-containing protein</fullName>
    </submittedName>
</protein>